<accession>A0AAD5H771</accession>
<proteinExistence type="predicted"/>
<sequence>MYIMQQSGEACCVKKVGTLCFPQLLCDSLAGARILRGVAALLHMEFCKPPKLVMAKRLKQCFQMLIPSSLRRMLVADCRAYACRRHADVDKRGVEDYLYKVVCPMLARR</sequence>
<reference evidence="1" key="1">
    <citation type="submission" date="2020-11" db="EMBL/GenBank/DDBJ databases">
        <title>Chlorella ohadii genome sequencing and assembly.</title>
        <authorList>
            <person name="Murik O."/>
            <person name="Treves H."/>
            <person name="Kedem I."/>
            <person name="Shotland Y."/>
            <person name="Kaplan A."/>
        </authorList>
    </citation>
    <scope>NUCLEOTIDE SEQUENCE</scope>
    <source>
        <strain evidence="1">1</strain>
    </source>
</reference>
<evidence type="ECO:0000313" key="1">
    <source>
        <dbReference type="EMBL" id="KAI7841837.1"/>
    </source>
</evidence>
<organism evidence="1 2">
    <name type="scientific">Chlorella ohadii</name>
    <dbReference type="NCBI Taxonomy" id="2649997"/>
    <lineage>
        <taxon>Eukaryota</taxon>
        <taxon>Viridiplantae</taxon>
        <taxon>Chlorophyta</taxon>
        <taxon>core chlorophytes</taxon>
        <taxon>Trebouxiophyceae</taxon>
        <taxon>Chlorellales</taxon>
        <taxon>Chlorellaceae</taxon>
        <taxon>Chlorella clade</taxon>
        <taxon>Chlorella</taxon>
    </lineage>
</organism>
<evidence type="ECO:0000313" key="2">
    <source>
        <dbReference type="Proteomes" id="UP001205105"/>
    </source>
</evidence>
<keyword evidence="2" id="KW-1185">Reference proteome</keyword>
<comment type="caution">
    <text evidence="1">The sequence shown here is derived from an EMBL/GenBank/DDBJ whole genome shotgun (WGS) entry which is preliminary data.</text>
</comment>
<dbReference type="Proteomes" id="UP001205105">
    <property type="component" value="Unassembled WGS sequence"/>
</dbReference>
<gene>
    <name evidence="1" type="ORF">COHA_004366</name>
</gene>
<dbReference type="EMBL" id="JADXDR010000058">
    <property type="protein sequence ID" value="KAI7841837.1"/>
    <property type="molecule type" value="Genomic_DNA"/>
</dbReference>
<dbReference type="AlphaFoldDB" id="A0AAD5H771"/>
<name>A0AAD5H771_9CHLO</name>
<protein>
    <submittedName>
        <fullName evidence="1">Uncharacterized protein</fullName>
    </submittedName>
</protein>